<dbReference type="AlphaFoldDB" id="A0A2B7WUE2"/>
<dbReference type="GO" id="GO:0050661">
    <property type="term" value="F:NADP binding"/>
    <property type="evidence" value="ECO:0007669"/>
    <property type="project" value="InterPro"/>
</dbReference>
<organism evidence="6 7">
    <name type="scientific">Polytolypa hystricis (strain UAMH7299)</name>
    <dbReference type="NCBI Taxonomy" id="1447883"/>
    <lineage>
        <taxon>Eukaryota</taxon>
        <taxon>Fungi</taxon>
        <taxon>Dikarya</taxon>
        <taxon>Ascomycota</taxon>
        <taxon>Pezizomycotina</taxon>
        <taxon>Eurotiomycetes</taxon>
        <taxon>Eurotiomycetidae</taxon>
        <taxon>Onygenales</taxon>
        <taxon>Onygenales incertae sedis</taxon>
        <taxon>Polytolypa</taxon>
    </lineage>
</organism>
<dbReference type="Pfam" id="PF00743">
    <property type="entry name" value="FMO-like"/>
    <property type="match status" value="2"/>
</dbReference>
<dbReference type="OrthoDB" id="66881at2759"/>
<dbReference type="InterPro" id="IPR050346">
    <property type="entry name" value="FMO-like"/>
</dbReference>
<dbReference type="GO" id="GO:0004499">
    <property type="term" value="F:N,N-dimethylaniline monooxygenase activity"/>
    <property type="evidence" value="ECO:0007669"/>
    <property type="project" value="InterPro"/>
</dbReference>
<comment type="caution">
    <text evidence="6">The sequence shown here is derived from an EMBL/GenBank/DDBJ whole genome shotgun (WGS) entry which is preliminary data.</text>
</comment>
<dbReference type="Proteomes" id="UP000224634">
    <property type="component" value="Unassembled WGS sequence"/>
</dbReference>
<evidence type="ECO:0000313" key="7">
    <source>
        <dbReference type="Proteomes" id="UP000224634"/>
    </source>
</evidence>
<accession>A0A2B7WUE2</accession>
<evidence type="ECO:0000313" key="6">
    <source>
        <dbReference type="EMBL" id="PGH02984.1"/>
    </source>
</evidence>
<name>A0A2B7WUE2_POLH7</name>
<dbReference type="SUPFAM" id="SSF51905">
    <property type="entry name" value="FAD/NAD(P)-binding domain"/>
    <property type="match status" value="2"/>
</dbReference>
<dbReference type="InterPro" id="IPR020946">
    <property type="entry name" value="Flavin_mOase-like"/>
</dbReference>
<dbReference type="EMBL" id="PDNA01000216">
    <property type="protein sequence ID" value="PGH02984.1"/>
    <property type="molecule type" value="Genomic_DNA"/>
</dbReference>
<sequence>MAKIRRVVIIGAGPAGAIAVDALAQENAFDLIRVFERREKSGGCWLFDQHEHPPLSEFSELAKRTADKPLEVPETLPAQLTRQSQQRYAETSVYPYLETNVDSSAMEFSVEKIPVEQSERSISIHGKDTPFRPWQTVQRYIEDLVNRNGYQDFVEYNTTVERVTKKNKEWEVILRKQGEKTDTWWKEHFDAVVVANGHYSVPYIPEIEGLAEFEESYPRSVEHSKAFRGREKYRNKRVIVVGASVSGADIATDLIGVAQAPINAVVTGHRANAYFGDAAFQNPGIRKLPSISRVDSRNGNRTVHFQDGTFIDNVDKIIFSTGYSWSLPFLPQVPVRNNRVPDLYLHIFHQSDPTLTFVGAVAAGLTFKVFEWQSVLVARVLAGRAKLPSLEEQQQWEIDRIAKKGDSVPFTALFPDFEDYFETVRRLAGDSSQAQPGRKLPRFRKEWVKSFMDGHQKRIRMWQRWNKAGYTETDGGNSSVVLTRPPGYNSPHEKSRL</sequence>
<proteinExistence type="inferred from homology"/>
<keyword evidence="3" id="KW-0274">FAD</keyword>
<dbReference type="PRINTS" id="PR00368">
    <property type="entry name" value="FADPNR"/>
</dbReference>
<dbReference type="InterPro" id="IPR036188">
    <property type="entry name" value="FAD/NAD-bd_sf"/>
</dbReference>
<keyword evidence="4" id="KW-0560">Oxidoreductase</keyword>
<evidence type="ECO:0000256" key="4">
    <source>
        <dbReference type="ARBA" id="ARBA00023002"/>
    </source>
</evidence>
<evidence type="ECO:0000256" key="5">
    <source>
        <dbReference type="SAM" id="MobiDB-lite"/>
    </source>
</evidence>
<evidence type="ECO:0000256" key="3">
    <source>
        <dbReference type="ARBA" id="ARBA00022827"/>
    </source>
</evidence>
<keyword evidence="7" id="KW-1185">Reference proteome</keyword>
<evidence type="ECO:0000256" key="1">
    <source>
        <dbReference type="ARBA" id="ARBA00009183"/>
    </source>
</evidence>
<dbReference type="STRING" id="1447883.A0A2B7WUE2"/>
<dbReference type="Gene3D" id="3.50.50.60">
    <property type="entry name" value="FAD/NAD(P)-binding domain"/>
    <property type="match status" value="2"/>
</dbReference>
<feature type="region of interest" description="Disordered" evidence="5">
    <location>
        <begin position="473"/>
        <end position="497"/>
    </location>
</feature>
<comment type="similarity">
    <text evidence="1">Belongs to the FMO family.</text>
</comment>
<evidence type="ECO:0000256" key="2">
    <source>
        <dbReference type="ARBA" id="ARBA00022630"/>
    </source>
</evidence>
<reference evidence="6 7" key="1">
    <citation type="submission" date="2017-10" db="EMBL/GenBank/DDBJ databases">
        <title>Comparative genomics in systemic dimorphic fungi from Ajellomycetaceae.</title>
        <authorList>
            <person name="Munoz J.F."/>
            <person name="Mcewen J.G."/>
            <person name="Clay O.K."/>
            <person name="Cuomo C.A."/>
        </authorList>
    </citation>
    <scope>NUCLEOTIDE SEQUENCE [LARGE SCALE GENOMIC DNA]</scope>
    <source>
        <strain evidence="6 7">UAMH7299</strain>
    </source>
</reference>
<keyword evidence="2" id="KW-0285">Flavoprotein</keyword>
<dbReference type="GO" id="GO:0050660">
    <property type="term" value="F:flavin adenine dinucleotide binding"/>
    <property type="evidence" value="ECO:0007669"/>
    <property type="project" value="InterPro"/>
</dbReference>
<gene>
    <name evidence="6" type="ORF">AJ80_08775</name>
</gene>
<evidence type="ECO:0008006" key="8">
    <source>
        <dbReference type="Google" id="ProtNLM"/>
    </source>
</evidence>
<protein>
    <recommendedName>
        <fullName evidence="8">FAD/NAD(P)-binding domain-containing protein</fullName>
    </recommendedName>
</protein>
<dbReference type="PANTHER" id="PTHR23023">
    <property type="entry name" value="DIMETHYLANILINE MONOOXYGENASE"/>
    <property type="match status" value="1"/>
</dbReference>